<organism evidence="1 2">
    <name type="scientific">Crotalaria pallida</name>
    <name type="common">Smooth rattlebox</name>
    <name type="synonym">Crotalaria striata</name>
    <dbReference type="NCBI Taxonomy" id="3830"/>
    <lineage>
        <taxon>Eukaryota</taxon>
        <taxon>Viridiplantae</taxon>
        <taxon>Streptophyta</taxon>
        <taxon>Embryophyta</taxon>
        <taxon>Tracheophyta</taxon>
        <taxon>Spermatophyta</taxon>
        <taxon>Magnoliopsida</taxon>
        <taxon>eudicotyledons</taxon>
        <taxon>Gunneridae</taxon>
        <taxon>Pentapetalae</taxon>
        <taxon>rosids</taxon>
        <taxon>fabids</taxon>
        <taxon>Fabales</taxon>
        <taxon>Fabaceae</taxon>
        <taxon>Papilionoideae</taxon>
        <taxon>50 kb inversion clade</taxon>
        <taxon>genistoids sensu lato</taxon>
        <taxon>core genistoids</taxon>
        <taxon>Crotalarieae</taxon>
        <taxon>Crotalaria</taxon>
    </lineage>
</organism>
<comment type="caution">
    <text evidence="1">The sequence shown here is derived from an EMBL/GenBank/DDBJ whole genome shotgun (WGS) entry which is preliminary data.</text>
</comment>
<reference evidence="1 2" key="1">
    <citation type="submission" date="2024-01" db="EMBL/GenBank/DDBJ databases">
        <title>The genomes of 5 underutilized Papilionoideae crops provide insights into root nodulation and disease resistanc.</title>
        <authorList>
            <person name="Yuan L."/>
        </authorList>
    </citation>
    <scope>NUCLEOTIDE SEQUENCE [LARGE SCALE GENOMIC DNA]</scope>
    <source>
        <strain evidence="1">ZHUSHIDOU_FW_LH</strain>
        <tissue evidence="1">Leaf</tissue>
    </source>
</reference>
<protein>
    <submittedName>
        <fullName evidence="1">Uncharacterized protein</fullName>
    </submittedName>
</protein>
<keyword evidence="2" id="KW-1185">Reference proteome</keyword>
<gene>
    <name evidence="1" type="ORF">RIF29_30413</name>
</gene>
<evidence type="ECO:0000313" key="2">
    <source>
        <dbReference type="Proteomes" id="UP001372338"/>
    </source>
</evidence>
<name>A0AAN9HX01_CROPI</name>
<proteinExistence type="predicted"/>
<dbReference type="Proteomes" id="UP001372338">
    <property type="component" value="Unassembled WGS sequence"/>
</dbReference>
<dbReference type="AlphaFoldDB" id="A0AAN9HX01"/>
<evidence type="ECO:0000313" key="1">
    <source>
        <dbReference type="EMBL" id="KAK7256869.1"/>
    </source>
</evidence>
<accession>A0AAN9HX01</accession>
<sequence>MFSQFSTTTLSPFPKPQHLSLSLSHFLSVFVRWNQNCSFVLSFSLSLTLSTFLYSFTHSIAQTQTHTSLLFPHSSQLNS</sequence>
<dbReference type="EMBL" id="JAYWIO010000006">
    <property type="protein sequence ID" value="KAK7256869.1"/>
    <property type="molecule type" value="Genomic_DNA"/>
</dbReference>